<dbReference type="Proteomes" id="UP000250928">
    <property type="component" value="Unassembled WGS sequence"/>
</dbReference>
<proteinExistence type="predicted"/>
<name>A0A6N4DZE8_9GAMM</name>
<sequence length="96" mass="10940">MSYQKRIEEMVGEHVAHFQSELTSAKAMQGVIEKVPMPYGYPLEVYRPLHICRLPLVRKFIAETGGHLSNGVPKVLRHEIIEGNLLGVYNPRSRAR</sequence>
<organism evidence="1 2">
    <name type="scientific">Candidatus Sedimenticola endophacoides</name>
    <dbReference type="NCBI Taxonomy" id="2548426"/>
    <lineage>
        <taxon>Bacteria</taxon>
        <taxon>Pseudomonadati</taxon>
        <taxon>Pseudomonadota</taxon>
        <taxon>Gammaproteobacteria</taxon>
        <taxon>Chromatiales</taxon>
        <taxon>Sedimenticolaceae</taxon>
        <taxon>Sedimenticola</taxon>
    </lineage>
</organism>
<dbReference type="AlphaFoldDB" id="A0A6N4DZE8"/>
<evidence type="ECO:0000313" key="1">
    <source>
        <dbReference type="EMBL" id="PUE02116.1"/>
    </source>
</evidence>
<accession>A0A6N4DZE8</accession>
<protein>
    <submittedName>
        <fullName evidence="1">Uncharacterized protein</fullName>
    </submittedName>
</protein>
<gene>
    <name evidence="1" type="ORF">C3L24_06785</name>
</gene>
<dbReference type="EMBL" id="PQCO01000186">
    <property type="protein sequence ID" value="PUE02116.1"/>
    <property type="molecule type" value="Genomic_DNA"/>
</dbReference>
<reference evidence="1 2" key="1">
    <citation type="submission" date="2018-01" db="EMBL/GenBank/DDBJ databases">
        <title>Novel co-symbiosis in the lucinid bivalve Phacoides pectinatus.</title>
        <authorList>
            <person name="Lim S.J."/>
            <person name="Davis B.G."/>
            <person name="Gill D.E."/>
            <person name="Engel A.S."/>
            <person name="Anderson L.C."/>
            <person name="Campbell B.J."/>
        </authorList>
    </citation>
    <scope>NUCLEOTIDE SEQUENCE [LARGE SCALE GENOMIC DNA]</scope>
    <source>
        <strain evidence="1">N3_P5</strain>
    </source>
</reference>
<evidence type="ECO:0000313" key="2">
    <source>
        <dbReference type="Proteomes" id="UP000250928"/>
    </source>
</evidence>
<comment type="caution">
    <text evidence="1">The sequence shown here is derived from an EMBL/GenBank/DDBJ whole genome shotgun (WGS) entry which is preliminary data.</text>
</comment>